<dbReference type="OrthoDB" id="3521160at2"/>
<evidence type="ECO:0000256" key="3">
    <source>
        <dbReference type="SAM" id="MobiDB-lite"/>
    </source>
</evidence>
<feature type="domain" description="NodB homology" evidence="5">
    <location>
        <begin position="74"/>
        <end position="247"/>
    </location>
</feature>
<protein>
    <recommendedName>
        <fullName evidence="5">NodB homology domain-containing protein</fullName>
    </recommendedName>
</protein>
<dbReference type="PANTHER" id="PTHR10587:SF133">
    <property type="entry name" value="CHITIN DEACETYLASE 1-RELATED"/>
    <property type="match status" value="1"/>
</dbReference>
<dbReference type="SUPFAM" id="SSF88713">
    <property type="entry name" value="Glycoside hydrolase/deacetylase"/>
    <property type="match status" value="1"/>
</dbReference>
<gene>
    <name evidence="6" type="ORF">D5H75_21785</name>
</gene>
<evidence type="ECO:0000259" key="5">
    <source>
        <dbReference type="PROSITE" id="PS51677"/>
    </source>
</evidence>
<comment type="caution">
    <text evidence="6">The sequence shown here is derived from an EMBL/GenBank/DDBJ whole genome shotgun (WGS) entry which is preliminary data.</text>
</comment>
<keyword evidence="2" id="KW-0378">Hydrolase</keyword>
<dbReference type="PANTHER" id="PTHR10587">
    <property type="entry name" value="GLYCOSYL TRANSFERASE-RELATED"/>
    <property type="match status" value="1"/>
</dbReference>
<evidence type="ECO:0000256" key="1">
    <source>
        <dbReference type="ARBA" id="ARBA00022723"/>
    </source>
</evidence>
<dbReference type="EMBL" id="QZEY01000008">
    <property type="protein sequence ID" value="RJL30926.1"/>
    <property type="molecule type" value="Genomic_DNA"/>
</dbReference>
<dbReference type="Pfam" id="PF01522">
    <property type="entry name" value="Polysacc_deac_1"/>
    <property type="match status" value="1"/>
</dbReference>
<dbReference type="Gene3D" id="3.20.20.370">
    <property type="entry name" value="Glycoside hydrolase/deacetylase"/>
    <property type="match status" value="1"/>
</dbReference>
<name>A0A3A4AMM1_9ACTN</name>
<reference evidence="6 7" key="1">
    <citation type="submission" date="2018-09" db="EMBL/GenBank/DDBJ databases">
        <title>YIM 75507 draft genome.</title>
        <authorList>
            <person name="Tang S."/>
            <person name="Feng Y."/>
        </authorList>
    </citation>
    <scope>NUCLEOTIDE SEQUENCE [LARGE SCALE GENOMIC DNA]</scope>
    <source>
        <strain evidence="6 7">YIM 75507</strain>
    </source>
</reference>
<dbReference type="InterPro" id="IPR002509">
    <property type="entry name" value="NODB_dom"/>
</dbReference>
<feature type="signal peptide" evidence="4">
    <location>
        <begin position="1"/>
        <end position="19"/>
    </location>
</feature>
<feature type="chain" id="PRO_5017346096" description="NodB homology domain-containing protein" evidence="4">
    <location>
        <begin position="20"/>
        <end position="269"/>
    </location>
</feature>
<evidence type="ECO:0000256" key="4">
    <source>
        <dbReference type="SAM" id="SignalP"/>
    </source>
</evidence>
<dbReference type="Proteomes" id="UP000265768">
    <property type="component" value="Unassembled WGS sequence"/>
</dbReference>
<dbReference type="PROSITE" id="PS51677">
    <property type="entry name" value="NODB"/>
    <property type="match status" value="1"/>
</dbReference>
<proteinExistence type="predicted"/>
<dbReference type="InterPro" id="IPR011330">
    <property type="entry name" value="Glyco_hydro/deAcase_b/a-brl"/>
</dbReference>
<evidence type="ECO:0000313" key="6">
    <source>
        <dbReference type="EMBL" id="RJL30926.1"/>
    </source>
</evidence>
<dbReference type="RefSeq" id="WP_119928349.1">
    <property type="nucleotide sequence ID" value="NZ_QZEY01000008.1"/>
</dbReference>
<keyword evidence="7" id="KW-1185">Reference proteome</keyword>
<dbReference type="GO" id="GO:0016020">
    <property type="term" value="C:membrane"/>
    <property type="evidence" value="ECO:0007669"/>
    <property type="project" value="TreeGrafter"/>
</dbReference>
<keyword evidence="4" id="KW-0732">Signal</keyword>
<organism evidence="6 7">
    <name type="scientific">Bailinhaonella thermotolerans</name>
    <dbReference type="NCBI Taxonomy" id="1070861"/>
    <lineage>
        <taxon>Bacteria</taxon>
        <taxon>Bacillati</taxon>
        <taxon>Actinomycetota</taxon>
        <taxon>Actinomycetes</taxon>
        <taxon>Streptosporangiales</taxon>
        <taxon>Streptosporangiaceae</taxon>
        <taxon>Bailinhaonella</taxon>
    </lineage>
</organism>
<dbReference type="CDD" id="cd10954">
    <property type="entry name" value="CE4_CtAXE_like"/>
    <property type="match status" value="1"/>
</dbReference>
<evidence type="ECO:0000313" key="7">
    <source>
        <dbReference type="Proteomes" id="UP000265768"/>
    </source>
</evidence>
<accession>A0A3A4AMM1</accession>
<feature type="compositionally biased region" description="Low complexity" evidence="3">
    <location>
        <begin position="35"/>
        <end position="53"/>
    </location>
</feature>
<dbReference type="InterPro" id="IPR050248">
    <property type="entry name" value="Polysacc_deacetylase_ArnD"/>
</dbReference>
<feature type="region of interest" description="Disordered" evidence="3">
    <location>
        <begin position="29"/>
        <end position="65"/>
    </location>
</feature>
<dbReference type="GO" id="GO:0046872">
    <property type="term" value="F:metal ion binding"/>
    <property type="evidence" value="ECO:0007669"/>
    <property type="project" value="UniProtKB-KW"/>
</dbReference>
<dbReference type="AlphaFoldDB" id="A0A3A4AMM1"/>
<dbReference type="PROSITE" id="PS51257">
    <property type="entry name" value="PROKAR_LIPOPROTEIN"/>
    <property type="match status" value="1"/>
</dbReference>
<dbReference type="GO" id="GO:0005975">
    <property type="term" value="P:carbohydrate metabolic process"/>
    <property type="evidence" value="ECO:0007669"/>
    <property type="project" value="InterPro"/>
</dbReference>
<dbReference type="GO" id="GO:0016810">
    <property type="term" value="F:hydrolase activity, acting on carbon-nitrogen (but not peptide) bonds"/>
    <property type="evidence" value="ECO:0007669"/>
    <property type="project" value="InterPro"/>
</dbReference>
<sequence>MNQRLMWAAVAVCLLPALAAGGCGGDGGAREGKVAARATAPARPASPPATAKPKPSPKPLPTRSVPRVDCARVQCLALTFDDGPGEHTGRLLDMLRRYDAPSTFYVLGGSAKGEERLLRRMTAEGHEIGNHTYGHPNLVELSSERIRSEIRRTQDVVRKAVGSAPRTMRPPYGSTDERVAKAVGMPQIFWRSDTRDWADRDANVVARRVLDIAAPGAVILLHDTLGSSVDAMKKVLPELKRRGYRLVTVSQLRGTKPFKPGGVYYREWG</sequence>
<keyword evidence="1" id="KW-0479">Metal-binding</keyword>
<evidence type="ECO:0000256" key="2">
    <source>
        <dbReference type="ARBA" id="ARBA00022801"/>
    </source>
</evidence>